<name>A0A812KM52_9DINO</name>
<accession>A0A812KM52</accession>
<evidence type="ECO:0000313" key="1">
    <source>
        <dbReference type="EMBL" id="CAE7232364.1"/>
    </source>
</evidence>
<dbReference type="AlphaFoldDB" id="A0A812KM52"/>
<feature type="non-terminal residue" evidence="1">
    <location>
        <position position="152"/>
    </location>
</feature>
<protein>
    <submittedName>
        <fullName evidence="1">Uncharacterized protein</fullName>
    </submittedName>
</protein>
<organism evidence="1 2">
    <name type="scientific">Symbiodinium necroappetens</name>
    <dbReference type="NCBI Taxonomy" id="1628268"/>
    <lineage>
        <taxon>Eukaryota</taxon>
        <taxon>Sar</taxon>
        <taxon>Alveolata</taxon>
        <taxon>Dinophyceae</taxon>
        <taxon>Suessiales</taxon>
        <taxon>Symbiodiniaceae</taxon>
        <taxon>Symbiodinium</taxon>
    </lineage>
</organism>
<evidence type="ECO:0000313" key="2">
    <source>
        <dbReference type="Proteomes" id="UP000601435"/>
    </source>
</evidence>
<sequence>MAWLRAIYPPQGLPSPEHLQEVECLAREFRMEALLHQMKLGIAASFDLSEVAALEQEAMRRGAFDSPIASIVLEAMSEFALDELKEMPGYNDLSVSVKLQVARQRVALLERILEHDRADLESRHGASTKQKVVRACVLAHPQLFRACPEGLR</sequence>
<comment type="caution">
    <text evidence="1">The sequence shown here is derived from an EMBL/GenBank/DDBJ whole genome shotgun (WGS) entry which is preliminary data.</text>
</comment>
<dbReference type="Proteomes" id="UP000601435">
    <property type="component" value="Unassembled WGS sequence"/>
</dbReference>
<dbReference type="EMBL" id="CAJNJA010008065">
    <property type="protein sequence ID" value="CAE7232364.1"/>
    <property type="molecule type" value="Genomic_DNA"/>
</dbReference>
<keyword evidence="2" id="KW-1185">Reference proteome</keyword>
<gene>
    <name evidence="1" type="ORF">SNEC2469_LOCUS3674</name>
</gene>
<reference evidence="1" key="1">
    <citation type="submission" date="2021-02" db="EMBL/GenBank/DDBJ databases">
        <authorList>
            <person name="Dougan E. K."/>
            <person name="Rhodes N."/>
            <person name="Thang M."/>
            <person name="Chan C."/>
        </authorList>
    </citation>
    <scope>NUCLEOTIDE SEQUENCE</scope>
</reference>
<proteinExistence type="predicted"/>